<gene>
    <name evidence="1" type="ORF">NQ176_g264</name>
</gene>
<protein>
    <submittedName>
        <fullName evidence="1">Uncharacterized protein</fullName>
    </submittedName>
</protein>
<reference evidence="1" key="1">
    <citation type="submission" date="2022-08" db="EMBL/GenBank/DDBJ databases">
        <title>Genome Sequence of Lecanicillium fungicola.</title>
        <authorList>
            <person name="Buettner E."/>
        </authorList>
    </citation>
    <scope>NUCLEOTIDE SEQUENCE</scope>
    <source>
        <strain evidence="1">Babe33</strain>
    </source>
</reference>
<organism evidence="1 2">
    <name type="scientific">Zarea fungicola</name>
    <dbReference type="NCBI Taxonomy" id="93591"/>
    <lineage>
        <taxon>Eukaryota</taxon>
        <taxon>Fungi</taxon>
        <taxon>Dikarya</taxon>
        <taxon>Ascomycota</taxon>
        <taxon>Pezizomycotina</taxon>
        <taxon>Sordariomycetes</taxon>
        <taxon>Hypocreomycetidae</taxon>
        <taxon>Hypocreales</taxon>
        <taxon>Cordycipitaceae</taxon>
        <taxon>Zarea</taxon>
    </lineage>
</organism>
<sequence length="282" mass="31287">MDFDKERVIQKHSLLLSHVTVNPGQNVGLSPLLTVSALRLAQQQRSPISQYGLLARVLRTTSQQAMQDSVNASDSRLFFNMSVPSSTFICGSQGSGKSYTLSCLLENCLARSDATVLPHPLTCLLFHYDEFISDDGGSPCEAAFLASVPGVKVRVLCSPTNIATIKKTYSRLKVDVQPLQIRENNLNTKRMLDLMAVNYDDSATPLYIHIVHRILREMRIEQQNTGGSFNYTLFKSMVTKADLTPAQLAPLNQRLSVLESFMPPKATTKKLHGENLGTNWTK</sequence>
<name>A0ACC1NZ26_9HYPO</name>
<keyword evidence="2" id="KW-1185">Reference proteome</keyword>
<comment type="caution">
    <text evidence="1">The sequence shown here is derived from an EMBL/GenBank/DDBJ whole genome shotgun (WGS) entry which is preliminary data.</text>
</comment>
<accession>A0ACC1NZ26</accession>
<proteinExistence type="predicted"/>
<evidence type="ECO:0000313" key="1">
    <source>
        <dbReference type="EMBL" id="KAJ2984023.1"/>
    </source>
</evidence>
<dbReference type="EMBL" id="JANJQO010000009">
    <property type="protein sequence ID" value="KAJ2984023.1"/>
    <property type="molecule type" value="Genomic_DNA"/>
</dbReference>
<evidence type="ECO:0000313" key="2">
    <source>
        <dbReference type="Proteomes" id="UP001143910"/>
    </source>
</evidence>
<dbReference type="Proteomes" id="UP001143910">
    <property type="component" value="Unassembled WGS sequence"/>
</dbReference>